<evidence type="ECO:0000313" key="3">
    <source>
        <dbReference type="Proteomes" id="UP000467327"/>
    </source>
</evidence>
<dbReference type="KEGG" id="maic:MAIC_15370"/>
<gene>
    <name evidence="2" type="ORF">MAIC_15370</name>
</gene>
<dbReference type="SUPFAM" id="SSF56747">
    <property type="entry name" value="Prim-pol domain"/>
    <property type="match status" value="1"/>
</dbReference>
<dbReference type="Pfam" id="PF09250">
    <property type="entry name" value="Prim-Pol"/>
    <property type="match status" value="1"/>
</dbReference>
<evidence type="ECO:0000313" key="2">
    <source>
        <dbReference type="EMBL" id="BBX06734.1"/>
    </source>
</evidence>
<dbReference type="SMART" id="SM00943">
    <property type="entry name" value="Prim-Pol"/>
    <property type="match status" value="1"/>
</dbReference>
<evidence type="ECO:0000259" key="1">
    <source>
        <dbReference type="SMART" id="SM00943"/>
    </source>
</evidence>
<feature type="domain" description="DNA primase/polymerase bifunctional N-terminal" evidence="1">
    <location>
        <begin position="39"/>
        <end position="216"/>
    </location>
</feature>
<dbReference type="RefSeq" id="WP_163789180.1">
    <property type="nucleotide sequence ID" value="NZ_AP022561.1"/>
</dbReference>
<organism evidence="2 3">
    <name type="scientific">Mycolicibacterium aichiense</name>
    <dbReference type="NCBI Taxonomy" id="1799"/>
    <lineage>
        <taxon>Bacteria</taxon>
        <taxon>Bacillati</taxon>
        <taxon>Actinomycetota</taxon>
        <taxon>Actinomycetes</taxon>
        <taxon>Mycobacteriales</taxon>
        <taxon>Mycobacteriaceae</taxon>
        <taxon>Mycolicibacterium</taxon>
    </lineage>
</organism>
<accession>A0AAD1HKR7</accession>
<proteinExistence type="predicted"/>
<keyword evidence="3" id="KW-1185">Reference proteome</keyword>
<dbReference type="AlphaFoldDB" id="A0AAD1HKR7"/>
<protein>
    <recommendedName>
        <fullName evidence="1">DNA primase/polymerase bifunctional N-terminal domain-containing protein</fullName>
    </recommendedName>
</protein>
<name>A0AAD1HKR7_9MYCO</name>
<reference evidence="2 3" key="1">
    <citation type="journal article" date="2019" name="Emerg. Microbes Infect.">
        <title>Comprehensive subspecies identification of 175 nontuberculous mycobacteria species based on 7547 genomic profiles.</title>
        <authorList>
            <person name="Matsumoto Y."/>
            <person name="Kinjo T."/>
            <person name="Motooka D."/>
            <person name="Nabeya D."/>
            <person name="Jung N."/>
            <person name="Uechi K."/>
            <person name="Horii T."/>
            <person name="Iida T."/>
            <person name="Fujita J."/>
            <person name="Nakamura S."/>
        </authorList>
    </citation>
    <scope>NUCLEOTIDE SEQUENCE [LARGE SCALE GENOMIC DNA]</scope>
    <source>
        <strain evidence="2 3">JCM 6376</strain>
    </source>
</reference>
<dbReference type="EMBL" id="AP022561">
    <property type="protein sequence ID" value="BBX06734.1"/>
    <property type="molecule type" value="Genomic_DNA"/>
</dbReference>
<dbReference type="InterPro" id="IPR015330">
    <property type="entry name" value="DNA_primase/pol_bifunc_N"/>
</dbReference>
<sequence length="299" mass="32799">MIEKENRSDAGNIEPALKTHATNGAGSQVTPVGYPSAHLLYRDAGWLGVLPLPPRSKVAPPTGYTGREGQWPSAEQFDTWARMFPRDANICLRLDDETVGIDVDAYGRKTGAETLDEAEKRWGTLPPTVISGSRDDGVSGIRLFRVPRGTILRDRIGFKDVGGPLGIGDVEILQQHHRYVVCWPSVHPDTKTLYVWRDADGSVSDHVPVLADLPALPTAWLDGLRREERSPDAVKSDVPYEINDAATGGRPTSKVAERLALALYDVEKGHSRHDTTRDHVLVLLQFGSRGHEGTAYALE</sequence>
<dbReference type="Proteomes" id="UP000467327">
    <property type="component" value="Chromosome"/>
</dbReference>